<dbReference type="SUPFAM" id="SSF53098">
    <property type="entry name" value="Ribonuclease H-like"/>
    <property type="match status" value="1"/>
</dbReference>
<dbReference type="CDD" id="cd06222">
    <property type="entry name" value="RNase_H_like"/>
    <property type="match status" value="1"/>
</dbReference>
<dbReference type="InterPro" id="IPR002156">
    <property type="entry name" value="RNaseH_domain"/>
</dbReference>
<dbReference type="InterPro" id="IPR012337">
    <property type="entry name" value="RNaseH-like_sf"/>
</dbReference>
<accession>A0AAV0CYB7</accession>
<dbReference type="AlphaFoldDB" id="A0AAV0CYB7"/>
<dbReference type="InterPro" id="IPR052929">
    <property type="entry name" value="RNase_H-like_EbsB-rel"/>
</dbReference>
<name>A0AAV0CYB7_9ASTE</name>
<feature type="non-terminal residue" evidence="2">
    <location>
        <position position="106"/>
    </location>
</feature>
<comment type="caution">
    <text evidence="2">The sequence shown here is derived from an EMBL/GenBank/DDBJ whole genome shotgun (WGS) entry which is preliminary data.</text>
</comment>
<evidence type="ECO:0000313" key="2">
    <source>
        <dbReference type="EMBL" id="CAH9087463.1"/>
    </source>
</evidence>
<dbReference type="EMBL" id="CAMAPF010000058">
    <property type="protein sequence ID" value="CAH9087463.1"/>
    <property type="molecule type" value="Genomic_DNA"/>
</dbReference>
<feature type="domain" description="RNase H type-1" evidence="1">
    <location>
        <begin position="3"/>
        <end position="105"/>
    </location>
</feature>
<dbReference type="InterPro" id="IPR044730">
    <property type="entry name" value="RNase_H-like_dom_plant"/>
</dbReference>
<dbReference type="InterPro" id="IPR036397">
    <property type="entry name" value="RNaseH_sf"/>
</dbReference>
<dbReference type="Gene3D" id="3.30.420.10">
    <property type="entry name" value="Ribonuclease H-like superfamily/Ribonuclease H"/>
    <property type="match status" value="1"/>
</dbReference>
<dbReference type="Proteomes" id="UP001152523">
    <property type="component" value="Unassembled WGS sequence"/>
</dbReference>
<evidence type="ECO:0000259" key="1">
    <source>
        <dbReference type="Pfam" id="PF13456"/>
    </source>
</evidence>
<sequence length="106" mass="11289">MVGLGWVARDSTGAFLAGAAIPRKGVCLPKEAEALSMREALSWIKAAGWDQVDVESDALHLVEGVHSASTESSFGLLVNDIKEVATSFSSITFSHVKRSANRVAHH</sequence>
<proteinExistence type="predicted"/>
<dbReference type="Pfam" id="PF13456">
    <property type="entry name" value="RVT_3"/>
    <property type="match status" value="1"/>
</dbReference>
<organism evidence="2 3">
    <name type="scientific">Cuscuta epithymum</name>
    <dbReference type="NCBI Taxonomy" id="186058"/>
    <lineage>
        <taxon>Eukaryota</taxon>
        <taxon>Viridiplantae</taxon>
        <taxon>Streptophyta</taxon>
        <taxon>Embryophyta</taxon>
        <taxon>Tracheophyta</taxon>
        <taxon>Spermatophyta</taxon>
        <taxon>Magnoliopsida</taxon>
        <taxon>eudicotyledons</taxon>
        <taxon>Gunneridae</taxon>
        <taxon>Pentapetalae</taxon>
        <taxon>asterids</taxon>
        <taxon>lamiids</taxon>
        <taxon>Solanales</taxon>
        <taxon>Convolvulaceae</taxon>
        <taxon>Cuscuteae</taxon>
        <taxon>Cuscuta</taxon>
        <taxon>Cuscuta subgen. Cuscuta</taxon>
    </lineage>
</organism>
<keyword evidence="3" id="KW-1185">Reference proteome</keyword>
<dbReference type="PANTHER" id="PTHR47074:SF11">
    <property type="entry name" value="REVERSE TRANSCRIPTASE-LIKE PROTEIN"/>
    <property type="match status" value="1"/>
</dbReference>
<gene>
    <name evidence="2" type="ORF">CEPIT_LOCUS10161</name>
</gene>
<dbReference type="PANTHER" id="PTHR47074">
    <property type="entry name" value="BNAC02G40300D PROTEIN"/>
    <property type="match status" value="1"/>
</dbReference>
<evidence type="ECO:0000313" key="3">
    <source>
        <dbReference type="Proteomes" id="UP001152523"/>
    </source>
</evidence>
<protein>
    <recommendedName>
        <fullName evidence="1">RNase H type-1 domain-containing protein</fullName>
    </recommendedName>
</protein>
<dbReference type="GO" id="GO:0004523">
    <property type="term" value="F:RNA-DNA hybrid ribonuclease activity"/>
    <property type="evidence" value="ECO:0007669"/>
    <property type="project" value="InterPro"/>
</dbReference>
<reference evidence="2" key="1">
    <citation type="submission" date="2022-07" db="EMBL/GenBank/DDBJ databases">
        <authorList>
            <person name="Macas J."/>
            <person name="Novak P."/>
            <person name="Neumann P."/>
        </authorList>
    </citation>
    <scope>NUCLEOTIDE SEQUENCE</scope>
</reference>
<dbReference type="GO" id="GO:0003676">
    <property type="term" value="F:nucleic acid binding"/>
    <property type="evidence" value="ECO:0007669"/>
    <property type="project" value="InterPro"/>
</dbReference>